<dbReference type="RefSeq" id="WP_110044637.1">
    <property type="nucleotide sequence ID" value="NZ_CP054613.1"/>
</dbReference>
<evidence type="ECO:0000313" key="2">
    <source>
        <dbReference type="EMBL" id="PWW01136.1"/>
    </source>
</evidence>
<dbReference type="AlphaFoldDB" id="A0A2V2YTH5"/>
<protein>
    <submittedName>
        <fullName evidence="2">Uncharacterized protein</fullName>
    </submittedName>
</protein>
<dbReference type="Proteomes" id="UP000246635">
    <property type="component" value="Unassembled WGS sequence"/>
</dbReference>
<name>A0A2V2YTH5_9BACL</name>
<dbReference type="InterPro" id="IPR006698">
    <property type="entry name" value="UPF0229"/>
</dbReference>
<sequence length="388" mass="44779">MGTLDNHRSFIVSREDWSLHRKGYQDQARHQQKVKEAIKQNLPDLVSEESIVMSDGKQVIKVPIRSLDEYRIIYNFNKNKHVGQGDGDSQVGDVLGVDPQAAQGPGKGEGAGDQPGEDVIEAEISLAELEAMLFEELELPFLKQKDRDQLETKEVRFNDIRKKGIMSNIDKKRTIMENLRRNATSGQPGIHHISPDDLRYKTWEEIIKPQSNAVIIAMMDTSGSMGSFEKYCARSFFFWMTRFLRHQYEKVELVFIAHHTEAKEVTEEEFFTRGESGGTICSSAYIKAIEIIDSRYPPNMYNIYPFHFSDGDNLTSDNERCVKLIGELLKRANLFGYGEVNQYNRSSTLMSAYKHIQFPHFMYHVIREKTEVYNALKSFFRKRDLIPQ</sequence>
<dbReference type="InterPro" id="IPR014230">
    <property type="entry name" value="Spore_YhbH"/>
</dbReference>
<organism evidence="2 3">
    <name type="scientific">Paenibacillus cellulosilyticus</name>
    <dbReference type="NCBI Taxonomy" id="375489"/>
    <lineage>
        <taxon>Bacteria</taxon>
        <taxon>Bacillati</taxon>
        <taxon>Bacillota</taxon>
        <taxon>Bacilli</taxon>
        <taxon>Bacillales</taxon>
        <taxon>Paenibacillaceae</taxon>
        <taxon>Paenibacillus</taxon>
    </lineage>
</organism>
<dbReference type="Pfam" id="PF04285">
    <property type="entry name" value="DUF444"/>
    <property type="match status" value="2"/>
</dbReference>
<evidence type="ECO:0000313" key="3">
    <source>
        <dbReference type="Proteomes" id="UP000246635"/>
    </source>
</evidence>
<keyword evidence="3" id="KW-1185">Reference proteome</keyword>
<dbReference type="EMBL" id="QGTQ01000010">
    <property type="protein sequence ID" value="PWW01136.1"/>
    <property type="molecule type" value="Genomic_DNA"/>
</dbReference>
<dbReference type="PANTHER" id="PTHR30510:SF2">
    <property type="entry name" value="UPF0229 PROTEIN YEAH"/>
    <property type="match status" value="1"/>
</dbReference>
<reference evidence="2 3" key="1">
    <citation type="submission" date="2018-05" db="EMBL/GenBank/DDBJ databases">
        <title>Genomic Encyclopedia of Type Strains, Phase III (KMG-III): the genomes of soil and plant-associated and newly described type strains.</title>
        <authorList>
            <person name="Whitman W."/>
        </authorList>
    </citation>
    <scope>NUCLEOTIDE SEQUENCE [LARGE SCALE GENOMIC DNA]</scope>
    <source>
        <strain evidence="2 3">CECT 5696</strain>
    </source>
</reference>
<comment type="caution">
    <text evidence="2">The sequence shown here is derived from an EMBL/GenBank/DDBJ whole genome shotgun (WGS) entry which is preliminary data.</text>
</comment>
<dbReference type="OrthoDB" id="9788289at2"/>
<proteinExistence type="predicted"/>
<dbReference type="NCBIfam" id="TIGR02877">
    <property type="entry name" value="spore_yhbH"/>
    <property type="match status" value="1"/>
</dbReference>
<evidence type="ECO:0000256" key="1">
    <source>
        <dbReference type="SAM" id="MobiDB-lite"/>
    </source>
</evidence>
<feature type="region of interest" description="Disordered" evidence="1">
    <location>
        <begin position="94"/>
        <end position="116"/>
    </location>
</feature>
<accession>A0A2V2YTH5</accession>
<dbReference type="PANTHER" id="PTHR30510">
    <property type="entry name" value="UPF0229 PROTEIN YEAH"/>
    <property type="match status" value="1"/>
</dbReference>
<gene>
    <name evidence="2" type="ORF">DFQ01_11026</name>
</gene>